<dbReference type="PANTHER" id="PTHR45831:SF5">
    <property type="entry name" value="STI1 DOMAIN-CONTAINING PROTEIN"/>
    <property type="match status" value="1"/>
</dbReference>
<dbReference type="SMART" id="SM00028">
    <property type="entry name" value="TPR"/>
    <property type="match status" value="3"/>
</dbReference>
<name>A8NM62_COPC7</name>
<dbReference type="EMBL" id="AACS02000012">
    <property type="protein sequence ID" value="EAU86965.1"/>
    <property type="molecule type" value="Genomic_DNA"/>
</dbReference>
<protein>
    <submittedName>
        <fullName evidence="4">Uncharacterized protein</fullName>
    </submittedName>
</protein>
<gene>
    <name evidence="4" type="ORF">CC1G_13400</name>
</gene>
<dbReference type="SUPFAM" id="SSF48452">
    <property type="entry name" value="TPR-like"/>
    <property type="match status" value="1"/>
</dbReference>
<dbReference type="OrthoDB" id="2362444at2759"/>
<dbReference type="InParanoid" id="A8NM62"/>
<accession>A8NM62</accession>
<dbReference type="GO" id="GO:0006620">
    <property type="term" value="P:post-translational protein targeting to endoplasmic reticulum membrane"/>
    <property type="evidence" value="ECO:0007669"/>
    <property type="project" value="TreeGrafter"/>
</dbReference>
<feature type="repeat" description="TPR" evidence="3">
    <location>
        <begin position="75"/>
        <end position="108"/>
    </location>
</feature>
<evidence type="ECO:0000256" key="2">
    <source>
        <dbReference type="ARBA" id="ARBA00022803"/>
    </source>
</evidence>
<evidence type="ECO:0000313" key="5">
    <source>
        <dbReference type="Proteomes" id="UP000001861"/>
    </source>
</evidence>
<dbReference type="Gene3D" id="1.25.40.10">
    <property type="entry name" value="Tetratricopeptide repeat domain"/>
    <property type="match status" value="1"/>
</dbReference>
<dbReference type="PANTHER" id="PTHR45831">
    <property type="entry name" value="LD24721P"/>
    <property type="match status" value="1"/>
</dbReference>
<dbReference type="STRING" id="240176.A8NM62"/>
<dbReference type="VEuPathDB" id="FungiDB:CC1G_13400"/>
<dbReference type="GO" id="GO:0072380">
    <property type="term" value="C:TRC complex"/>
    <property type="evidence" value="ECO:0007669"/>
    <property type="project" value="TreeGrafter"/>
</dbReference>
<dbReference type="InterPro" id="IPR019734">
    <property type="entry name" value="TPR_rpt"/>
</dbReference>
<keyword evidence="2 3" id="KW-0802">TPR repeat</keyword>
<dbReference type="eggNOG" id="KOG0553">
    <property type="taxonomic scope" value="Eukaryota"/>
</dbReference>
<dbReference type="OMA" id="WECVDES"/>
<keyword evidence="5" id="KW-1185">Reference proteome</keyword>
<dbReference type="AlphaFoldDB" id="A8NM62"/>
<sequence length="345" mass="39119">MAAQRQAVQLKEEGNALFKAKQYEASIAKFTDAIQLDNRNPVFYGNRAASFFFLRRFHEVLSDCRAALNLDSRYTKAWLRKGDAHDALTQYADSIESYSQALSLTPSYESEHDDLKRRIEHVKSKILHPSSVGLDTLSTIARLHSIQIPNLQAVQTPSQIDELRRALFRHPKWSFPSASSHKPHPARIRFLLVPSDDRIPVAPRSNIELGTEEEPAKNYDREIRRLLGGCARYTREIILSEDWESYSPQRPFGVGLGRFHSIYEIYYGLPTSDSPLPSLNRRACSLLSRNDIYGPALIVKGVYVKTDRRLLDLTFASSQSASARPKIQVSPCTLGNALLGMTMWR</sequence>
<dbReference type="InterPro" id="IPR011990">
    <property type="entry name" value="TPR-like_helical_dom_sf"/>
</dbReference>
<organism evidence="4 5">
    <name type="scientific">Coprinopsis cinerea (strain Okayama-7 / 130 / ATCC MYA-4618 / FGSC 9003)</name>
    <name type="common">Inky cap fungus</name>
    <name type="synonym">Hormographiella aspergillata</name>
    <dbReference type="NCBI Taxonomy" id="240176"/>
    <lineage>
        <taxon>Eukaryota</taxon>
        <taxon>Fungi</taxon>
        <taxon>Dikarya</taxon>
        <taxon>Basidiomycota</taxon>
        <taxon>Agaricomycotina</taxon>
        <taxon>Agaricomycetes</taxon>
        <taxon>Agaricomycetidae</taxon>
        <taxon>Agaricales</taxon>
        <taxon>Agaricineae</taxon>
        <taxon>Psathyrellaceae</taxon>
        <taxon>Coprinopsis</taxon>
    </lineage>
</organism>
<dbReference type="Proteomes" id="UP000001861">
    <property type="component" value="Unassembled WGS sequence"/>
</dbReference>
<proteinExistence type="predicted"/>
<dbReference type="RefSeq" id="XP_001834853.1">
    <property type="nucleotide sequence ID" value="XM_001834801.1"/>
</dbReference>
<evidence type="ECO:0000313" key="4">
    <source>
        <dbReference type="EMBL" id="EAU86965.1"/>
    </source>
</evidence>
<keyword evidence="1" id="KW-0677">Repeat</keyword>
<dbReference type="Pfam" id="PF13181">
    <property type="entry name" value="TPR_8"/>
    <property type="match status" value="1"/>
</dbReference>
<dbReference type="GO" id="GO:0016020">
    <property type="term" value="C:membrane"/>
    <property type="evidence" value="ECO:0007669"/>
    <property type="project" value="TreeGrafter"/>
</dbReference>
<reference evidence="4 5" key="1">
    <citation type="journal article" date="2010" name="Proc. Natl. Acad. Sci. U.S.A.">
        <title>Insights into evolution of multicellular fungi from the assembled chromosomes of the mushroom Coprinopsis cinerea (Coprinus cinereus).</title>
        <authorList>
            <person name="Stajich J.E."/>
            <person name="Wilke S.K."/>
            <person name="Ahren D."/>
            <person name="Au C.H."/>
            <person name="Birren B.W."/>
            <person name="Borodovsky M."/>
            <person name="Burns C."/>
            <person name="Canback B."/>
            <person name="Casselton L.A."/>
            <person name="Cheng C.K."/>
            <person name="Deng J."/>
            <person name="Dietrich F.S."/>
            <person name="Fargo D.C."/>
            <person name="Farman M.L."/>
            <person name="Gathman A.C."/>
            <person name="Goldberg J."/>
            <person name="Guigo R."/>
            <person name="Hoegger P.J."/>
            <person name="Hooker J.B."/>
            <person name="Huggins A."/>
            <person name="James T.Y."/>
            <person name="Kamada T."/>
            <person name="Kilaru S."/>
            <person name="Kodira C."/>
            <person name="Kues U."/>
            <person name="Kupfer D."/>
            <person name="Kwan H.S."/>
            <person name="Lomsadze A."/>
            <person name="Li W."/>
            <person name="Lilly W.W."/>
            <person name="Ma L.J."/>
            <person name="Mackey A.J."/>
            <person name="Manning G."/>
            <person name="Martin F."/>
            <person name="Muraguchi H."/>
            <person name="Natvig D.O."/>
            <person name="Palmerini H."/>
            <person name="Ramesh M.A."/>
            <person name="Rehmeyer C.J."/>
            <person name="Roe B.A."/>
            <person name="Shenoy N."/>
            <person name="Stanke M."/>
            <person name="Ter-Hovhannisyan V."/>
            <person name="Tunlid A."/>
            <person name="Velagapudi R."/>
            <person name="Vision T.J."/>
            <person name="Zeng Q."/>
            <person name="Zolan M.E."/>
            <person name="Pukkila P.J."/>
        </authorList>
    </citation>
    <scope>NUCLEOTIDE SEQUENCE [LARGE SCALE GENOMIC DNA]</scope>
    <source>
        <strain evidence="5">Okayama-7 / 130 / ATCC MYA-4618 / FGSC 9003</strain>
    </source>
</reference>
<dbReference type="PROSITE" id="PS50005">
    <property type="entry name" value="TPR"/>
    <property type="match status" value="1"/>
</dbReference>
<dbReference type="KEGG" id="cci:CC1G_13400"/>
<dbReference type="InterPro" id="IPR047150">
    <property type="entry name" value="SGT"/>
</dbReference>
<evidence type="ECO:0000256" key="3">
    <source>
        <dbReference type="PROSITE-ProRule" id="PRU00339"/>
    </source>
</evidence>
<comment type="caution">
    <text evidence="4">The sequence shown here is derived from an EMBL/GenBank/DDBJ whole genome shotgun (WGS) entry which is preliminary data.</text>
</comment>
<evidence type="ECO:0000256" key="1">
    <source>
        <dbReference type="ARBA" id="ARBA00022737"/>
    </source>
</evidence>
<dbReference type="GeneID" id="6011371"/>
<dbReference type="GO" id="GO:0060090">
    <property type="term" value="F:molecular adaptor activity"/>
    <property type="evidence" value="ECO:0007669"/>
    <property type="project" value="TreeGrafter"/>
</dbReference>